<organism evidence="1 2">
    <name type="scientific">Athelia psychrophila</name>
    <dbReference type="NCBI Taxonomy" id="1759441"/>
    <lineage>
        <taxon>Eukaryota</taxon>
        <taxon>Fungi</taxon>
        <taxon>Dikarya</taxon>
        <taxon>Basidiomycota</taxon>
        <taxon>Agaricomycotina</taxon>
        <taxon>Agaricomycetes</taxon>
        <taxon>Agaricomycetidae</taxon>
        <taxon>Atheliales</taxon>
        <taxon>Atheliaceae</taxon>
        <taxon>Athelia</taxon>
    </lineage>
</organism>
<evidence type="ECO:0000313" key="1">
    <source>
        <dbReference type="EMBL" id="KZP29625.1"/>
    </source>
</evidence>
<keyword evidence="2" id="KW-1185">Reference proteome</keyword>
<accession>A0A166SMP1</accession>
<dbReference type="STRING" id="436010.A0A166SMP1"/>
<dbReference type="Proteomes" id="UP000076532">
    <property type="component" value="Unassembled WGS sequence"/>
</dbReference>
<gene>
    <name evidence="1" type="ORF">FIBSPDRAFT_946521</name>
</gene>
<dbReference type="EMBL" id="KV417497">
    <property type="protein sequence ID" value="KZP29625.1"/>
    <property type="molecule type" value="Genomic_DNA"/>
</dbReference>
<name>A0A166SMP1_9AGAM</name>
<proteinExistence type="predicted"/>
<sequence length="150" mass="16274">MVDTDKVEAGETLVSQHVVEADAANGKILDALSGPHNANMATRSPGVPTSKRLEVFCVRTFAELHPADKYPIAVYTICPGYCHSELAREAGWGLYIMKLLLARGPEVGSRGPVYATQQVRDPPMGQKVEKGLRNELVETLEKISPGAMQN</sequence>
<dbReference type="OrthoDB" id="542013at2759"/>
<reference evidence="1 2" key="1">
    <citation type="journal article" date="2016" name="Mol. Biol. Evol.">
        <title>Comparative Genomics of Early-Diverging Mushroom-Forming Fungi Provides Insights into the Origins of Lignocellulose Decay Capabilities.</title>
        <authorList>
            <person name="Nagy L.G."/>
            <person name="Riley R."/>
            <person name="Tritt A."/>
            <person name="Adam C."/>
            <person name="Daum C."/>
            <person name="Floudas D."/>
            <person name="Sun H."/>
            <person name="Yadav J.S."/>
            <person name="Pangilinan J."/>
            <person name="Larsson K.H."/>
            <person name="Matsuura K."/>
            <person name="Barry K."/>
            <person name="Labutti K."/>
            <person name="Kuo R."/>
            <person name="Ohm R.A."/>
            <person name="Bhattacharya S.S."/>
            <person name="Shirouzu T."/>
            <person name="Yoshinaga Y."/>
            <person name="Martin F.M."/>
            <person name="Grigoriev I.V."/>
            <person name="Hibbett D.S."/>
        </authorList>
    </citation>
    <scope>NUCLEOTIDE SEQUENCE [LARGE SCALE GENOMIC DNA]</scope>
    <source>
        <strain evidence="1 2">CBS 109695</strain>
    </source>
</reference>
<evidence type="ECO:0000313" key="2">
    <source>
        <dbReference type="Proteomes" id="UP000076532"/>
    </source>
</evidence>
<protein>
    <submittedName>
        <fullName evidence="1">Uncharacterized protein</fullName>
    </submittedName>
</protein>
<dbReference type="AlphaFoldDB" id="A0A166SMP1"/>
<dbReference type="Gene3D" id="3.40.50.720">
    <property type="entry name" value="NAD(P)-binding Rossmann-like Domain"/>
    <property type="match status" value="1"/>
</dbReference>